<sequence length="253" mass="27713">MSLTVLITGASSGFGEACAHHFAAQGARLIICARRAERLQSLAHKLSETCDVLAEALDVRHKESVFQFVENLPEDWRQIDVLVNNAGLALGLDPADKASLDDWDTMIDTNIKGLNYMTRALLPGMVERNRGHIINIGSIAGSYAYPGGNAYGGTKAYVQQFSRNLRADLIGKNIRVTNIEPGLAETEFSVVRFHGDIEKAQNVYQNVHPLFADDIARTVVWASNQPEHVNINSIEVMPTCQAWGPLAVSQQAD</sequence>
<dbReference type="FunFam" id="3.40.50.720:FF:000047">
    <property type="entry name" value="NADP-dependent L-serine/L-allo-threonine dehydrogenase"/>
    <property type="match status" value="1"/>
</dbReference>
<dbReference type="InterPro" id="IPR002347">
    <property type="entry name" value="SDR_fam"/>
</dbReference>
<reference evidence="8 9" key="1">
    <citation type="submission" date="2018-05" db="EMBL/GenBank/DDBJ databases">
        <title>Genomic Encyclopedia of Type Strains, Phase IV (KMG-IV): sequencing the most valuable type-strain genomes for metagenomic binning, comparative biology and taxonomic classification.</title>
        <authorList>
            <person name="Goeker M."/>
        </authorList>
    </citation>
    <scope>NUCLEOTIDE SEQUENCE [LARGE SCALE GENOMIC DNA]</scope>
    <source>
        <strain evidence="8 9">DSM 25350</strain>
    </source>
</reference>
<dbReference type="AlphaFoldDB" id="A0A316FXL4"/>
<evidence type="ECO:0000256" key="2">
    <source>
        <dbReference type="ARBA" id="ARBA00006484"/>
    </source>
</evidence>
<dbReference type="CDD" id="cd05346">
    <property type="entry name" value="SDR_c5"/>
    <property type="match status" value="1"/>
</dbReference>
<dbReference type="GO" id="GO:0016616">
    <property type="term" value="F:oxidoreductase activity, acting on the CH-OH group of donors, NAD or NADP as acceptor"/>
    <property type="evidence" value="ECO:0007669"/>
    <property type="project" value="UniProtKB-ARBA"/>
</dbReference>
<evidence type="ECO:0000256" key="6">
    <source>
        <dbReference type="ARBA" id="ARBA00066933"/>
    </source>
</evidence>
<evidence type="ECO:0000256" key="4">
    <source>
        <dbReference type="ARBA" id="ARBA00052263"/>
    </source>
</evidence>
<dbReference type="PRINTS" id="PR00081">
    <property type="entry name" value="GDHRDH"/>
</dbReference>
<evidence type="ECO:0000256" key="5">
    <source>
        <dbReference type="ARBA" id="ARBA00063095"/>
    </source>
</evidence>
<evidence type="ECO:0000313" key="9">
    <source>
        <dbReference type="Proteomes" id="UP000245790"/>
    </source>
</evidence>
<evidence type="ECO:0000256" key="1">
    <source>
        <dbReference type="ARBA" id="ARBA00005177"/>
    </source>
</evidence>
<dbReference type="EC" id="1.1.1.313" evidence="6"/>
<dbReference type="EMBL" id="QGGU01000004">
    <property type="protein sequence ID" value="PWK53082.1"/>
    <property type="molecule type" value="Genomic_DNA"/>
</dbReference>
<dbReference type="PANTHER" id="PTHR42901">
    <property type="entry name" value="ALCOHOL DEHYDROGENASE"/>
    <property type="match status" value="1"/>
</dbReference>
<evidence type="ECO:0000256" key="3">
    <source>
        <dbReference type="ARBA" id="ARBA00023002"/>
    </source>
</evidence>
<evidence type="ECO:0000313" key="8">
    <source>
        <dbReference type="EMBL" id="PWK53082.1"/>
    </source>
</evidence>
<dbReference type="Pfam" id="PF00106">
    <property type="entry name" value="adh_short"/>
    <property type="match status" value="1"/>
</dbReference>
<protein>
    <recommendedName>
        <fullName evidence="6">sulfoacetaldehyde reductase (NADPH)</fullName>
        <ecNumber evidence="6">1.1.1.313</ecNumber>
    </recommendedName>
</protein>
<dbReference type="Proteomes" id="UP000245790">
    <property type="component" value="Unassembled WGS sequence"/>
</dbReference>
<name>A0A316FXL4_9GAMM</name>
<organism evidence="8 9">
    <name type="scientific">Pleionea mediterranea</name>
    <dbReference type="NCBI Taxonomy" id="523701"/>
    <lineage>
        <taxon>Bacteria</taxon>
        <taxon>Pseudomonadati</taxon>
        <taxon>Pseudomonadota</taxon>
        <taxon>Gammaproteobacteria</taxon>
        <taxon>Oceanospirillales</taxon>
        <taxon>Pleioneaceae</taxon>
        <taxon>Pleionea</taxon>
    </lineage>
</organism>
<dbReference type="SUPFAM" id="SSF51735">
    <property type="entry name" value="NAD(P)-binding Rossmann-fold domains"/>
    <property type="match status" value="1"/>
</dbReference>
<dbReference type="RefSeq" id="WP_109763053.1">
    <property type="nucleotide sequence ID" value="NZ_QGGU01000004.1"/>
</dbReference>
<keyword evidence="9" id="KW-1185">Reference proteome</keyword>
<gene>
    <name evidence="8" type="ORF">C8D97_104300</name>
</gene>
<comment type="similarity">
    <text evidence="2 7">Belongs to the short-chain dehydrogenases/reductases (SDR) family.</text>
</comment>
<comment type="pathway">
    <text evidence="1">Organosulfur degradation.</text>
</comment>
<dbReference type="PROSITE" id="PS00061">
    <property type="entry name" value="ADH_SHORT"/>
    <property type="match status" value="1"/>
</dbReference>
<comment type="caution">
    <text evidence="8">The sequence shown here is derived from an EMBL/GenBank/DDBJ whole genome shotgun (WGS) entry which is preliminary data.</text>
</comment>
<accession>A0A316FXL4</accession>
<comment type="catalytic activity">
    <reaction evidence="4">
        <text>2-hydroxyethane-1-sulfonate + NADP(+) = sulfoacetaldehyde + NADPH + H(+)</text>
        <dbReference type="Rhea" id="RHEA:29591"/>
        <dbReference type="ChEBI" id="CHEBI:15378"/>
        <dbReference type="ChEBI" id="CHEBI:57783"/>
        <dbReference type="ChEBI" id="CHEBI:58246"/>
        <dbReference type="ChEBI" id="CHEBI:58349"/>
        <dbReference type="ChEBI" id="CHEBI:61904"/>
        <dbReference type="EC" id="1.1.1.313"/>
    </reaction>
</comment>
<keyword evidence="3" id="KW-0560">Oxidoreductase</keyword>
<evidence type="ECO:0000256" key="7">
    <source>
        <dbReference type="RuleBase" id="RU000363"/>
    </source>
</evidence>
<dbReference type="OrthoDB" id="9810734at2"/>
<dbReference type="InterPro" id="IPR020904">
    <property type="entry name" value="Sc_DH/Rdtase_CS"/>
</dbReference>
<dbReference type="InterPro" id="IPR036291">
    <property type="entry name" value="NAD(P)-bd_dom_sf"/>
</dbReference>
<dbReference type="PRINTS" id="PR00080">
    <property type="entry name" value="SDRFAMILY"/>
</dbReference>
<proteinExistence type="inferred from homology"/>
<dbReference type="Gene3D" id="3.40.50.720">
    <property type="entry name" value="NAD(P)-binding Rossmann-like Domain"/>
    <property type="match status" value="1"/>
</dbReference>
<dbReference type="PANTHER" id="PTHR42901:SF1">
    <property type="entry name" value="ALCOHOL DEHYDROGENASE"/>
    <property type="match status" value="1"/>
</dbReference>
<comment type="subunit">
    <text evidence="5">Homodimer and heterotetramer.</text>
</comment>